<evidence type="ECO:0000313" key="3">
    <source>
        <dbReference type="Proteomes" id="UP001190700"/>
    </source>
</evidence>
<feature type="compositionally biased region" description="Basic residues" evidence="1">
    <location>
        <begin position="256"/>
        <end position="267"/>
    </location>
</feature>
<feature type="region of interest" description="Disordered" evidence="1">
    <location>
        <begin position="418"/>
        <end position="446"/>
    </location>
</feature>
<feature type="compositionally biased region" description="Basic and acidic residues" evidence="1">
    <location>
        <begin position="389"/>
        <end position="404"/>
    </location>
</feature>
<evidence type="ECO:0000313" key="2">
    <source>
        <dbReference type="EMBL" id="KAK3261853.1"/>
    </source>
</evidence>
<comment type="caution">
    <text evidence="2">The sequence shown here is derived from an EMBL/GenBank/DDBJ whole genome shotgun (WGS) entry which is preliminary data.</text>
</comment>
<evidence type="ECO:0000256" key="1">
    <source>
        <dbReference type="SAM" id="MobiDB-lite"/>
    </source>
</evidence>
<dbReference type="Proteomes" id="UP001190700">
    <property type="component" value="Unassembled WGS sequence"/>
</dbReference>
<keyword evidence="3" id="KW-1185">Reference proteome</keyword>
<dbReference type="EMBL" id="LGRX02016610">
    <property type="protein sequence ID" value="KAK3261853.1"/>
    <property type="molecule type" value="Genomic_DNA"/>
</dbReference>
<feature type="compositionally biased region" description="Low complexity" evidence="1">
    <location>
        <begin position="116"/>
        <end position="125"/>
    </location>
</feature>
<feature type="non-terminal residue" evidence="2">
    <location>
        <position position="1"/>
    </location>
</feature>
<reference evidence="2 3" key="1">
    <citation type="journal article" date="2015" name="Genome Biol. Evol.">
        <title>Comparative Genomics of a Bacterivorous Green Alga Reveals Evolutionary Causalities and Consequences of Phago-Mixotrophic Mode of Nutrition.</title>
        <authorList>
            <person name="Burns J.A."/>
            <person name="Paasch A."/>
            <person name="Narechania A."/>
            <person name="Kim E."/>
        </authorList>
    </citation>
    <scope>NUCLEOTIDE SEQUENCE [LARGE SCALE GENOMIC DNA]</scope>
    <source>
        <strain evidence="2 3">PLY_AMNH</strain>
    </source>
</reference>
<accession>A0AAE0FLK9</accession>
<sequence>ERRIACFAGMPTSAKTKLLPRNSKPSSAPRPKAPYYENDPPMSREPTPPRSPLPSPPLSPPPSPPLSPPLSPPGESRPMLQAWGSPLSPEPFLTRPQAGRSQALPHRDHDAGGHRSVSPSSSARWSNHDYNPAIPHPAPRSVRPAGSRGRYGDEDLSVPRHQRPTSSRKNYAYASASALEDAPPPPSAQTLIRRAPRKVRKGGKRPVSASCAQTDFRGTNVPGYLRPTTSSQRRTSHGSTRSSSASAQMRDDARARARRGASGRKRGGGWGDGFCLDVEPAGADWQAGDLTSPYMGGASGFVQHPRNNKDSGPTQDDSEVIHVEGLDFPIERHRHLTVDDDEPPVEPAGMKSGYDPYGSADLLVHMEGSVWGADGRARHSSGHGYQDLLGKEPRDEDSEMSRNEKLAALRQELAELNLKKQERDIRSREGEPPAWQRVFERKSHRR</sequence>
<feature type="region of interest" description="Disordered" evidence="1">
    <location>
        <begin position="1"/>
        <end position="272"/>
    </location>
</feature>
<organism evidence="2 3">
    <name type="scientific">Cymbomonas tetramitiformis</name>
    <dbReference type="NCBI Taxonomy" id="36881"/>
    <lineage>
        <taxon>Eukaryota</taxon>
        <taxon>Viridiplantae</taxon>
        <taxon>Chlorophyta</taxon>
        <taxon>Pyramimonadophyceae</taxon>
        <taxon>Pyramimonadales</taxon>
        <taxon>Pyramimonadaceae</taxon>
        <taxon>Cymbomonas</taxon>
    </lineage>
</organism>
<protein>
    <submittedName>
        <fullName evidence="2">Uncharacterized protein</fullName>
    </submittedName>
</protein>
<feature type="compositionally biased region" description="Low complexity" evidence="1">
    <location>
        <begin position="228"/>
        <end position="248"/>
    </location>
</feature>
<feature type="compositionally biased region" description="Basic and acidic residues" evidence="1">
    <location>
        <begin position="418"/>
        <end position="431"/>
    </location>
</feature>
<feature type="compositionally biased region" description="Pro residues" evidence="1">
    <location>
        <begin position="46"/>
        <end position="72"/>
    </location>
</feature>
<name>A0AAE0FLK9_9CHLO</name>
<feature type="compositionally biased region" description="Basic residues" evidence="1">
    <location>
        <begin position="194"/>
        <end position="204"/>
    </location>
</feature>
<feature type="region of interest" description="Disordered" evidence="1">
    <location>
        <begin position="296"/>
        <end position="317"/>
    </location>
</feature>
<gene>
    <name evidence="2" type="ORF">CYMTET_29262</name>
</gene>
<dbReference type="AlphaFoldDB" id="A0AAE0FLK9"/>
<proteinExistence type="predicted"/>
<feature type="region of interest" description="Disordered" evidence="1">
    <location>
        <begin position="376"/>
        <end position="404"/>
    </location>
</feature>
<feature type="compositionally biased region" description="Low complexity" evidence="1">
    <location>
        <begin position="20"/>
        <end position="34"/>
    </location>
</feature>